<gene>
    <name evidence="2" type="ORF">HOO65_070448</name>
</gene>
<dbReference type="SUPFAM" id="SSF53448">
    <property type="entry name" value="Nucleotide-diphospho-sugar transferases"/>
    <property type="match status" value="1"/>
</dbReference>
<dbReference type="InterPro" id="IPR029044">
    <property type="entry name" value="Nucleotide-diphossugar_trans"/>
</dbReference>
<organism evidence="2 3">
    <name type="scientific">Ceratocystis lukuohia</name>
    <dbReference type="NCBI Taxonomy" id="2019550"/>
    <lineage>
        <taxon>Eukaryota</taxon>
        <taxon>Fungi</taxon>
        <taxon>Dikarya</taxon>
        <taxon>Ascomycota</taxon>
        <taxon>Pezizomycotina</taxon>
        <taxon>Sordariomycetes</taxon>
        <taxon>Hypocreomycetidae</taxon>
        <taxon>Microascales</taxon>
        <taxon>Ceratocystidaceae</taxon>
        <taxon>Ceratocystis</taxon>
    </lineage>
</organism>
<evidence type="ECO:0000313" key="3">
    <source>
        <dbReference type="Proteomes" id="UP001610728"/>
    </source>
</evidence>
<dbReference type="GeneID" id="98120553"/>
<dbReference type="Gene3D" id="3.90.550.10">
    <property type="entry name" value="Spore Coat Polysaccharide Biosynthesis Protein SpsA, Chain A"/>
    <property type="match status" value="1"/>
</dbReference>
<keyword evidence="3" id="KW-1185">Reference proteome</keyword>
<evidence type="ECO:0000256" key="1">
    <source>
        <dbReference type="SAM" id="MobiDB-lite"/>
    </source>
</evidence>
<dbReference type="RefSeq" id="XP_070857166.1">
    <property type="nucleotide sequence ID" value="XM_071004906.1"/>
</dbReference>
<proteinExistence type="predicted"/>
<dbReference type="PANTHER" id="PTHR11183">
    <property type="entry name" value="GLYCOGENIN SUBFAMILY MEMBER"/>
    <property type="match status" value="1"/>
</dbReference>
<dbReference type="InterPro" id="IPR050587">
    <property type="entry name" value="GNT1/Glycosyltrans_8"/>
</dbReference>
<sequence>MEPAPQEEPTHDSPVPGSDSTPPDAGPPTDPLQVPAWSNPVVPEGADWSRFAIVQYATNLDYLCNSLMVFDSLRKLNTKADLVLLYPEDYAPINIKKPKSNLQKLIVKARDEYGVKLHPIKVIRRAVSDSTWAASYSKLFAFNLTAYDRVLSVDSDGLVLQNLDELFFAPPATVAAPLAYWLRPKEDVLSSQMLLIQPSAEEFARVSQAIDSAHDSDYDMEIINHLYRQTALILPHRPYDLLTGEFGIISTAEHARYLSNADNTPSDDAVLEPWDPMLVYNEAKYLHFSDWPMPKPWTRPSRAKTLKFQPKCVEKDGTTPDCTAQRLWVGFYEDFLVQRSRVCLGMARIIEETSPFELFFSVPPNTTHIHRWGCKLIFHNANDKSLNTQKKNKMEARGREGILLVIDRKVTGRYMCWDIKQKKEFVTESLQFFEENSGGSMLDQACQENDNHALEVTNKDTSWETNEKQIAMQSEEVLGAETGATHGRKRTGRTHDNNSPGRHPLAKRIRAMMTTPSEREPKTYEEAVNHPLNEHEWREATQKEIKTLREFGTWTEVPYQKGSGLTARRLFRLPLPEGVPAMWFQVCEANGYLPRVLSLAEYVGFVLRSAKRLQRF</sequence>
<feature type="region of interest" description="Disordered" evidence="1">
    <location>
        <begin position="1"/>
        <end position="38"/>
    </location>
</feature>
<protein>
    <submittedName>
        <fullName evidence="2">Glucose N-acetyltransferase 1</fullName>
    </submittedName>
</protein>
<feature type="region of interest" description="Disordered" evidence="1">
    <location>
        <begin position="480"/>
        <end position="503"/>
    </location>
</feature>
<reference evidence="2 3" key="1">
    <citation type="submission" date="2020-05" db="EMBL/GenBank/DDBJ databases">
        <title>Ceratocystis lukuohia genome.</title>
        <authorList>
            <person name="Harrington T.C."/>
            <person name="Kim K."/>
            <person name="Mayers C.G."/>
        </authorList>
    </citation>
    <scope>NUCLEOTIDE SEQUENCE [LARGE SCALE GENOMIC DNA]</scope>
    <source>
        <strain evidence="2 3">C4212</strain>
    </source>
</reference>
<name>A0ABR4MCJ0_9PEZI</name>
<dbReference type="EMBL" id="JABSNW010000007">
    <property type="protein sequence ID" value="KAL2885986.1"/>
    <property type="molecule type" value="Genomic_DNA"/>
</dbReference>
<comment type="caution">
    <text evidence="2">The sequence shown here is derived from an EMBL/GenBank/DDBJ whole genome shotgun (WGS) entry which is preliminary data.</text>
</comment>
<accession>A0ABR4MCJ0</accession>
<evidence type="ECO:0000313" key="2">
    <source>
        <dbReference type="EMBL" id="KAL2885986.1"/>
    </source>
</evidence>
<dbReference type="Proteomes" id="UP001610728">
    <property type="component" value="Unassembled WGS sequence"/>
</dbReference>